<comment type="subcellular location">
    <subcellularLocation>
        <location evidence="1">Endoplasmic reticulum membrane</location>
        <topology evidence="1">Multi-pass membrane protein</topology>
    </subcellularLocation>
</comment>
<gene>
    <name evidence="10" type="ORF">HG537_0A04070</name>
</gene>
<evidence type="ECO:0000256" key="1">
    <source>
        <dbReference type="ARBA" id="ARBA00004477"/>
    </source>
</evidence>
<feature type="transmembrane region" description="Helical" evidence="9">
    <location>
        <begin position="441"/>
        <end position="463"/>
    </location>
</feature>
<evidence type="ECO:0000256" key="2">
    <source>
        <dbReference type="ARBA" id="ARBA00006859"/>
    </source>
</evidence>
<dbReference type="PANTHER" id="PTHR12174">
    <property type="entry name" value="SIGNAL PEPTIDE PEPTIDASE"/>
    <property type="match status" value="1"/>
</dbReference>
<keyword evidence="11" id="KW-1185">Reference proteome</keyword>
<dbReference type="SMART" id="SM00730">
    <property type="entry name" value="PSN"/>
    <property type="match status" value="1"/>
</dbReference>
<feature type="transmembrane region" description="Helical" evidence="9">
    <location>
        <begin position="82"/>
        <end position="101"/>
    </location>
</feature>
<organism evidence="10 11">
    <name type="scientific">Torulaspora globosa</name>
    <dbReference type="NCBI Taxonomy" id="48254"/>
    <lineage>
        <taxon>Eukaryota</taxon>
        <taxon>Fungi</taxon>
        <taxon>Dikarya</taxon>
        <taxon>Ascomycota</taxon>
        <taxon>Saccharomycotina</taxon>
        <taxon>Saccharomycetes</taxon>
        <taxon>Saccharomycetales</taxon>
        <taxon>Saccharomycetaceae</taxon>
        <taxon>Torulaspora</taxon>
    </lineage>
</organism>
<feature type="transmembrane region" description="Helical" evidence="9">
    <location>
        <begin position="179"/>
        <end position="201"/>
    </location>
</feature>
<evidence type="ECO:0000256" key="7">
    <source>
        <dbReference type="ARBA" id="ARBA00023136"/>
    </source>
</evidence>
<feature type="compositionally biased region" description="Acidic residues" evidence="8">
    <location>
        <begin position="527"/>
        <end position="556"/>
    </location>
</feature>
<feature type="region of interest" description="Disordered" evidence="8">
    <location>
        <begin position="526"/>
        <end position="564"/>
    </location>
</feature>
<dbReference type="EMBL" id="CP059267">
    <property type="protein sequence ID" value="QLQ78160.1"/>
    <property type="molecule type" value="Genomic_DNA"/>
</dbReference>
<proteinExistence type="inferred from homology"/>
<keyword evidence="6 9" id="KW-1133">Transmembrane helix</keyword>
<evidence type="ECO:0000313" key="10">
    <source>
        <dbReference type="EMBL" id="QLQ78160.1"/>
    </source>
</evidence>
<evidence type="ECO:0000256" key="9">
    <source>
        <dbReference type="SAM" id="Phobius"/>
    </source>
</evidence>
<keyword evidence="5" id="KW-0256">Endoplasmic reticulum</keyword>
<dbReference type="GO" id="GO:0098554">
    <property type="term" value="C:cytoplasmic side of endoplasmic reticulum membrane"/>
    <property type="evidence" value="ECO:0007669"/>
    <property type="project" value="TreeGrafter"/>
</dbReference>
<dbReference type="GO" id="GO:0006465">
    <property type="term" value="P:signal peptide processing"/>
    <property type="evidence" value="ECO:0007669"/>
    <property type="project" value="TreeGrafter"/>
</dbReference>
<keyword evidence="4" id="KW-0378">Hydrolase</keyword>
<evidence type="ECO:0000256" key="6">
    <source>
        <dbReference type="ARBA" id="ARBA00022989"/>
    </source>
</evidence>
<feature type="transmembrane region" description="Helical" evidence="9">
    <location>
        <begin position="299"/>
        <end position="322"/>
    </location>
</feature>
<name>A0A7H9HLE8_9SACH</name>
<feature type="region of interest" description="Disordered" evidence="8">
    <location>
        <begin position="581"/>
        <end position="610"/>
    </location>
</feature>
<dbReference type="AlphaFoldDB" id="A0A7H9HLE8"/>
<dbReference type="OrthoDB" id="29661at2759"/>
<reference evidence="10 11" key="1">
    <citation type="submission" date="2020-06" db="EMBL/GenBank/DDBJ databases">
        <title>The yeast mating-type switching endonuclease HO is a domesticated member of an unorthodox homing genetic element family.</title>
        <authorList>
            <person name="Coughlan A.Y."/>
            <person name="Lombardi L."/>
            <person name="Braun-Galleani S."/>
            <person name="Martos A.R."/>
            <person name="Galeote V."/>
            <person name="Bigey F."/>
            <person name="Dequin S."/>
            <person name="Byrne K.P."/>
            <person name="Wolfe K.H."/>
        </authorList>
    </citation>
    <scope>NUCLEOTIDE SEQUENCE [LARGE SCALE GENOMIC DNA]</scope>
    <source>
        <strain evidence="10 11">CBS2947</strain>
    </source>
</reference>
<feature type="transmembrane region" description="Helical" evidence="9">
    <location>
        <begin position="149"/>
        <end position="167"/>
    </location>
</feature>
<comment type="similarity">
    <text evidence="2">Belongs to the peptidase A22B family.</text>
</comment>
<dbReference type="Pfam" id="PF04258">
    <property type="entry name" value="Peptidase_A22B"/>
    <property type="match status" value="1"/>
</dbReference>
<dbReference type="InterPro" id="IPR007369">
    <property type="entry name" value="Peptidase_A22B_SPP"/>
</dbReference>
<keyword evidence="7 9" id="KW-0472">Membrane</keyword>
<feature type="transmembrane region" description="Helical" evidence="9">
    <location>
        <begin position="469"/>
        <end position="487"/>
    </location>
</feature>
<evidence type="ECO:0000256" key="5">
    <source>
        <dbReference type="ARBA" id="ARBA00022824"/>
    </source>
</evidence>
<dbReference type="GO" id="GO:0098553">
    <property type="term" value="C:lumenal side of endoplasmic reticulum membrane"/>
    <property type="evidence" value="ECO:0007669"/>
    <property type="project" value="TreeGrafter"/>
</dbReference>
<dbReference type="GO" id="GO:0033619">
    <property type="term" value="P:membrane protein proteolysis"/>
    <property type="evidence" value="ECO:0007669"/>
    <property type="project" value="TreeGrafter"/>
</dbReference>
<sequence length="610" mass="69660">MNSDLVRTITQEWSKISSNFLKQSLGASNDNSNKELENVFEQIASIVKNNQSTVVNKLDQLSSSTAHALVAIFQRHPIFIDYLALIALATGLVVIGSFASIKSIPYTALPPTQVHPLFDPSDYDLDHECQIIYADEKQKWTEKLDEKQAIVLPLTSAVSLLGLYVIVTKLKLEWKIYLLKLLNFNIILVTFPAGLLVYHYFGNCVTRYVSRLGSWNPLMVSPRFRITISDDNESVNRAGWFIHNFQYRDALTDELGYEKVVEKVKNDPWERQLYSRELTKPSDVKSNRQFLNMYLNGNMLFSCILSAATTALYVCFPGDWLIRNIISMNLAVWAISQMALKNLKSGVLVLTALFFYDIYFVFGTRVMVTVATSIDLPLKLSLPSRFNTVLNNFEFSILGLGDIILPGIFIALCYKYDIWRWHYMNTDTEFHLLNWHYIGKYFTTALLSYILALATCMSALTIFETAQPALLYIVPFLLVSTLTTAWVSGDLGQFWSFQYDVIELGENKLTDSEPLITYSDYLRSDDLDNDDNEEYTNQDAIMDYESDNDESDDDYSQETIPEYKPTDILRLLDEAAGFSDDDDMDFVLEDDDNVSDSDTIVLDEEENETS</sequence>
<evidence type="ECO:0000256" key="8">
    <source>
        <dbReference type="SAM" id="MobiDB-lite"/>
    </source>
</evidence>
<evidence type="ECO:0000256" key="3">
    <source>
        <dbReference type="ARBA" id="ARBA00022692"/>
    </source>
</evidence>
<evidence type="ECO:0000256" key="4">
    <source>
        <dbReference type="ARBA" id="ARBA00022801"/>
    </source>
</evidence>
<evidence type="ECO:0000313" key="11">
    <source>
        <dbReference type="Proteomes" id="UP000510647"/>
    </source>
</evidence>
<accession>A0A7H9HLE8</accession>
<dbReference type="PANTHER" id="PTHR12174:SF23">
    <property type="entry name" value="MINOR HISTOCOMPATIBILITY ANTIGEN H13"/>
    <property type="match status" value="1"/>
</dbReference>
<dbReference type="GO" id="GO:0042500">
    <property type="term" value="F:aspartic endopeptidase activity, intramembrane cleaving"/>
    <property type="evidence" value="ECO:0007669"/>
    <property type="project" value="InterPro"/>
</dbReference>
<keyword evidence="3 9" id="KW-0812">Transmembrane</keyword>
<feature type="transmembrane region" description="Helical" evidence="9">
    <location>
        <begin position="395"/>
        <end position="414"/>
    </location>
</feature>
<protein>
    <submittedName>
        <fullName evidence="10">Uncharacterized protein</fullName>
    </submittedName>
</protein>
<feature type="transmembrane region" description="Helical" evidence="9">
    <location>
        <begin position="343"/>
        <end position="362"/>
    </location>
</feature>
<dbReference type="InterPro" id="IPR006639">
    <property type="entry name" value="Preselin/SPP"/>
</dbReference>
<dbReference type="Proteomes" id="UP000510647">
    <property type="component" value="Chromosome 1"/>
</dbReference>